<keyword evidence="3" id="KW-0408">Iron</keyword>
<dbReference type="EMBL" id="AP018558">
    <property type="protein sequence ID" value="BBD76520.1"/>
    <property type="molecule type" value="Genomic_DNA"/>
</dbReference>
<evidence type="ECO:0000313" key="6">
    <source>
        <dbReference type="EMBL" id="BBD76520.1"/>
    </source>
</evidence>
<dbReference type="OrthoDB" id="9789936at2"/>
<evidence type="ECO:0000256" key="4">
    <source>
        <dbReference type="ARBA" id="ARBA00023014"/>
    </source>
</evidence>
<evidence type="ECO:0000256" key="3">
    <source>
        <dbReference type="ARBA" id="ARBA00023004"/>
    </source>
</evidence>
<dbReference type="PROSITE" id="PS00198">
    <property type="entry name" value="4FE4S_FER_1"/>
    <property type="match status" value="1"/>
</dbReference>
<dbReference type="InterPro" id="IPR054822">
    <property type="entry name" value="DsrO-like"/>
</dbReference>
<dbReference type="PANTHER" id="PTHR43177:SF3">
    <property type="entry name" value="PROTEIN NRFC HOMOLOG"/>
    <property type="match status" value="1"/>
</dbReference>
<dbReference type="Gene3D" id="3.30.70.20">
    <property type="match status" value="2"/>
</dbReference>
<dbReference type="Pfam" id="PF12797">
    <property type="entry name" value="Fer4_2"/>
    <property type="match status" value="1"/>
</dbReference>
<keyword evidence="7" id="KW-1185">Reference proteome</keyword>
<evidence type="ECO:0000256" key="1">
    <source>
        <dbReference type="ARBA" id="ARBA00022485"/>
    </source>
</evidence>
<dbReference type="Proteomes" id="UP000262004">
    <property type="component" value="Chromosome"/>
</dbReference>
<name>A0A2Z6DVQ5_HYDTE</name>
<organism evidence="6 7">
    <name type="scientific">Hydrogenophilus thermoluteolus</name>
    <name type="common">Pseudomonas hydrogenothermophila</name>
    <dbReference type="NCBI Taxonomy" id="297"/>
    <lineage>
        <taxon>Bacteria</taxon>
        <taxon>Pseudomonadati</taxon>
        <taxon>Pseudomonadota</taxon>
        <taxon>Hydrogenophilia</taxon>
        <taxon>Hydrogenophilales</taxon>
        <taxon>Hydrogenophilaceae</taxon>
        <taxon>Hydrogenophilus</taxon>
    </lineage>
</organism>
<dbReference type="InterPro" id="IPR017900">
    <property type="entry name" value="4Fe4S_Fe_S_CS"/>
</dbReference>
<feature type="domain" description="4Fe-4S ferredoxin-type" evidence="5">
    <location>
        <begin position="21"/>
        <end position="50"/>
    </location>
</feature>
<dbReference type="InterPro" id="IPR017896">
    <property type="entry name" value="4Fe4S_Fe-S-bd"/>
</dbReference>
<accession>A0A2Z6DVQ5</accession>
<dbReference type="KEGG" id="htl:HPTL_0250"/>
<dbReference type="GO" id="GO:0046872">
    <property type="term" value="F:metal ion binding"/>
    <property type="evidence" value="ECO:0007669"/>
    <property type="project" value="UniProtKB-KW"/>
</dbReference>
<dbReference type="AlphaFoldDB" id="A0A2Z6DVQ5"/>
<dbReference type="NCBIfam" id="NF045797">
    <property type="entry name" value="DsrO"/>
    <property type="match status" value="1"/>
</dbReference>
<proteinExistence type="predicted"/>
<protein>
    <submittedName>
        <fullName evidence="6">4Fe-4S ferredoxin iron-sulfur binding domain protein</fullName>
    </submittedName>
</protein>
<reference evidence="6 7" key="1">
    <citation type="submission" date="2018-04" db="EMBL/GenBank/DDBJ databases">
        <title>Complete genome sequence of Hydrogenophilus thermoluteolus TH-1.</title>
        <authorList>
            <person name="Arai H."/>
        </authorList>
    </citation>
    <scope>NUCLEOTIDE SEQUENCE [LARGE SCALE GENOMIC DNA]</scope>
    <source>
        <strain evidence="6 7">TH-1</strain>
    </source>
</reference>
<dbReference type="PROSITE" id="PS51379">
    <property type="entry name" value="4FE4S_FER_2"/>
    <property type="match status" value="2"/>
</dbReference>
<dbReference type="InterPro" id="IPR050954">
    <property type="entry name" value="ET_IronSulfur_Cluster-Binding"/>
</dbReference>
<evidence type="ECO:0000259" key="5">
    <source>
        <dbReference type="PROSITE" id="PS51379"/>
    </source>
</evidence>
<sequence>MSEELRVSSIETRGVPGKRRYAMVIDTRRCIGCMACQVACKAEYDTPLGVNRTWVPYKVTGKYPNVKKHFLPRLCNHCDDPPCVRNCPVEATFKVDDGGFVLQRYERCIGCRSCMAACPYNARFMLPSHRTYTPITNVVDKCTFCFHRVTQNLVPACVQTCVGRARVFGDLNDPNSEVSYLVAHNPTQVLRPEQGTKPHVFYIGADRNHTEYGRDVYRRIEVMESERAAWKKHFDL</sequence>
<dbReference type="Pfam" id="PF13247">
    <property type="entry name" value="Fer4_11"/>
    <property type="match status" value="1"/>
</dbReference>
<dbReference type="RefSeq" id="WP_119334353.1">
    <property type="nucleotide sequence ID" value="NZ_AP018558.1"/>
</dbReference>
<keyword evidence="2" id="KW-0479">Metal-binding</keyword>
<gene>
    <name evidence="6" type="ORF">HPTL_0250</name>
</gene>
<evidence type="ECO:0000313" key="7">
    <source>
        <dbReference type="Proteomes" id="UP000262004"/>
    </source>
</evidence>
<dbReference type="SUPFAM" id="SSF54862">
    <property type="entry name" value="4Fe-4S ferredoxins"/>
    <property type="match status" value="1"/>
</dbReference>
<keyword evidence="1" id="KW-0004">4Fe-4S</keyword>
<dbReference type="CDD" id="cd10551">
    <property type="entry name" value="PsrB"/>
    <property type="match status" value="1"/>
</dbReference>
<evidence type="ECO:0000256" key="2">
    <source>
        <dbReference type="ARBA" id="ARBA00022723"/>
    </source>
</evidence>
<feature type="domain" description="4Fe-4S ferredoxin-type" evidence="5">
    <location>
        <begin position="99"/>
        <end position="128"/>
    </location>
</feature>
<keyword evidence="4" id="KW-0411">Iron-sulfur</keyword>
<dbReference type="GO" id="GO:0051539">
    <property type="term" value="F:4 iron, 4 sulfur cluster binding"/>
    <property type="evidence" value="ECO:0007669"/>
    <property type="project" value="UniProtKB-KW"/>
</dbReference>
<dbReference type="PANTHER" id="PTHR43177">
    <property type="entry name" value="PROTEIN NRFC"/>
    <property type="match status" value="1"/>
</dbReference>